<reference evidence="1 2" key="1">
    <citation type="submission" date="2019-06" db="EMBL/GenBank/DDBJ databases">
        <title>Genome Sequence of the Brown Rot Fungal Pathogen Monilinia fructicola.</title>
        <authorList>
            <person name="De Miccolis Angelini R.M."/>
            <person name="Landi L."/>
            <person name="Abate D."/>
            <person name="Pollastro S."/>
            <person name="Romanazzi G."/>
            <person name="Faretra F."/>
        </authorList>
    </citation>
    <scope>NUCLEOTIDE SEQUENCE [LARGE SCALE GENOMIC DNA]</scope>
    <source>
        <strain evidence="1 2">Mfrc123</strain>
    </source>
</reference>
<keyword evidence="2" id="KW-1185">Reference proteome</keyword>
<protein>
    <submittedName>
        <fullName evidence="1">Uncharacterized protein</fullName>
    </submittedName>
</protein>
<dbReference type="EMBL" id="VICG01000016">
    <property type="protein sequence ID" value="KAA8564060.1"/>
    <property type="molecule type" value="Genomic_DNA"/>
</dbReference>
<dbReference type="AlphaFoldDB" id="A0A5M9J6I6"/>
<dbReference type="Proteomes" id="UP000322873">
    <property type="component" value="Unassembled WGS sequence"/>
</dbReference>
<dbReference type="PROSITE" id="PS51257">
    <property type="entry name" value="PROKAR_LIPOPROTEIN"/>
    <property type="match status" value="1"/>
</dbReference>
<organism evidence="1 2">
    <name type="scientific">Monilinia fructicola</name>
    <name type="common">Brown rot fungus</name>
    <name type="synonym">Ciboria fructicola</name>
    <dbReference type="NCBI Taxonomy" id="38448"/>
    <lineage>
        <taxon>Eukaryota</taxon>
        <taxon>Fungi</taxon>
        <taxon>Dikarya</taxon>
        <taxon>Ascomycota</taxon>
        <taxon>Pezizomycotina</taxon>
        <taxon>Leotiomycetes</taxon>
        <taxon>Helotiales</taxon>
        <taxon>Sclerotiniaceae</taxon>
        <taxon>Monilinia</taxon>
    </lineage>
</organism>
<proteinExistence type="predicted"/>
<accession>A0A5M9J6I6</accession>
<sequence>MIWRFELTSLSWPTISSACSTLILPNTLLTSSKLPLSRARCKPGGNALNNSLDLITSGSSLAAGGIVILIVVPDQQHEVGFAQLHLQLRPQLLFASESP</sequence>
<gene>
    <name evidence="1" type="ORF">EYC84_012049</name>
</gene>
<name>A0A5M9J6I6_MONFR</name>
<evidence type="ECO:0000313" key="2">
    <source>
        <dbReference type="Proteomes" id="UP000322873"/>
    </source>
</evidence>
<comment type="caution">
    <text evidence="1">The sequence shown here is derived from an EMBL/GenBank/DDBJ whole genome shotgun (WGS) entry which is preliminary data.</text>
</comment>
<evidence type="ECO:0000313" key="1">
    <source>
        <dbReference type="EMBL" id="KAA8564060.1"/>
    </source>
</evidence>